<evidence type="ECO:0000313" key="2">
    <source>
        <dbReference type="Proteomes" id="UP000509303"/>
    </source>
</evidence>
<proteinExistence type="predicted"/>
<reference evidence="1 2" key="1">
    <citation type="submission" date="2020-06" db="EMBL/GenBank/DDBJ databases">
        <title>Genome mining for natural products.</title>
        <authorList>
            <person name="Zhang B."/>
            <person name="Shi J."/>
            <person name="Ge H."/>
        </authorList>
    </citation>
    <scope>NUCLEOTIDE SEQUENCE [LARGE SCALE GENOMIC DNA]</scope>
    <source>
        <strain evidence="1 2">NA00687</strain>
    </source>
</reference>
<sequence length="123" mass="13434">MNIQLRVHNPSNDNDPHSLYQWLGDAAPRLRADGVHLRRLGAAPRPGEMGGVFDVIQFVFDSSVQLGALAVAIATWRAAHATRGETSLTVERDGRRVTLTGVDVSDPDAVRRALDELLREDPA</sequence>
<name>A0A7H8NHA5_9ACTN</name>
<dbReference type="Proteomes" id="UP000509303">
    <property type="component" value="Chromosome"/>
</dbReference>
<dbReference type="RefSeq" id="WP_176165470.1">
    <property type="nucleotide sequence ID" value="NZ_CP054929.1"/>
</dbReference>
<organism evidence="1 2">
    <name type="scientific">Streptomyces buecherae</name>
    <dbReference type="NCBI Taxonomy" id="2763006"/>
    <lineage>
        <taxon>Bacteria</taxon>
        <taxon>Bacillati</taxon>
        <taxon>Actinomycetota</taxon>
        <taxon>Actinomycetes</taxon>
        <taxon>Kitasatosporales</taxon>
        <taxon>Streptomycetaceae</taxon>
        <taxon>Streptomyces</taxon>
    </lineage>
</organism>
<dbReference type="EMBL" id="CP054929">
    <property type="protein sequence ID" value="QKW53766.1"/>
    <property type="molecule type" value="Genomic_DNA"/>
</dbReference>
<protein>
    <submittedName>
        <fullName evidence="1">Uncharacterized protein</fullName>
    </submittedName>
</protein>
<accession>A0A7H8NHA5</accession>
<dbReference type="AlphaFoldDB" id="A0A7H8NHA5"/>
<keyword evidence="2" id="KW-1185">Reference proteome</keyword>
<dbReference type="Pfam" id="PF19953">
    <property type="entry name" value="EACC1"/>
    <property type="match status" value="1"/>
</dbReference>
<dbReference type="InterPro" id="IPR045428">
    <property type="entry name" value="EACC1"/>
</dbReference>
<evidence type="ECO:0000313" key="1">
    <source>
        <dbReference type="EMBL" id="QKW53766.1"/>
    </source>
</evidence>
<gene>
    <name evidence="1" type="ORF">HUT08_34185</name>
</gene>